<comment type="similarity">
    <text evidence="1 5">Belongs to the peptidase S8 family.</text>
</comment>
<dbReference type="EMBL" id="JBAPLV010000009">
    <property type="protein sequence ID" value="MEI4278820.1"/>
    <property type="molecule type" value="Genomic_DNA"/>
</dbReference>
<evidence type="ECO:0000256" key="1">
    <source>
        <dbReference type="ARBA" id="ARBA00011073"/>
    </source>
</evidence>
<dbReference type="Proteomes" id="UP001373496">
    <property type="component" value="Unassembled WGS sequence"/>
</dbReference>
<dbReference type="InterPro" id="IPR050131">
    <property type="entry name" value="Peptidase_S8_subtilisin-like"/>
</dbReference>
<dbReference type="RefSeq" id="WP_225235906.1">
    <property type="nucleotide sequence ID" value="NZ_UEXK01000004.1"/>
</dbReference>
<dbReference type="InterPro" id="IPR000209">
    <property type="entry name" value="Peptidase_S8/S53_dom"/>
</dbReference>
<evidence type="ECO:0000256" key="2">
    <source>
        <dbReference type="ARBA" id="ARBA00022670"/>
    </source>
</evidence>
<evidence type="ECO:0000259" key="7">
    <source>
        <dbReference type="Pfam" id="PF00082"/>
    </source>
</evidence>
<feature type="active site" description="Charge relay system" evidence="5">
    <location>
        <position position="115"/>
    </location>
</feature>
<keyword evidence="4 5" id="KW-0720">Serine protease</keyword>
<reference evidence="8 9" key="1">
    <citation type="submission" date="2024-03" db="EMBL/GenBank/DDBJ databases">
        <title>Draft genome sequence of Klenkia terrae.</title>
        <authorList>
            <person name="Duangmal K."/>
            <person name="Chantavorakit T."/>
        </authorList>
    </citation>
    <scope>NUCLEOTIDE SEQUENCE [LARGE SCALE GENOMIC DNA]</scope>
    <source>
        <strain evidence="8 9">JCM 17786</strain>
    </source>
</reference>
<dbReference type="SUPFAM" id="SSF52743">
    <property type="entry name" value="Subtilisin-like"/>
    <property type="match status" value="1"/>
</dbReference>
<dbReference type="PRINTS" id="PR00723">
    <property type="entry name" value="SUBTILISIN"/>
</dbReference>
<dbReference type="Pfam" id="PF00082">
    <property type="entry name" value="Peptidase_S8"/>
    <property type="match status" value="1"/>
</dbReference>
<evidence type="ECO:0000256" key="4">
    <source>
        <dbReference type="ARBA" id="ARBA00022825"/>
    </source>
</evidence>
<feature type="domain" description="Peptidase S8/S53" evidence="7">
    <location>
        <begin position="69"/>
        <end position="360"/>
    </location>
</feature>
<keyword evidence="2 5" id="KW-0645">Protease</keyword>
<accession>A0ABU8E856</accession>
<evidence type="ECO:0000313" key="8">
    <source>
        <dbReference type="EMBL" id="MEI4278820.1"/>
    </source>
</evidence>
<evidence type="ECO:0000256" key="6">
    <source>
        <dbReference type="SAM" id="SignalP"/>
    </source>
</evidence>
<dbReference type="PROSITE" id="PS51892">
    <property type="entry name" value="SUBTILASE"/>
    <property type="match status" value="1"/>
</dbReference>
<dbReference type="InterPro" id="IPR036852">
    <property type="entry name" value="Peptidase_S8/S53_dom_sf"/>
</dbReference>
<protein>
    <submittedName>
        <fullName evidence="8">S8 family serine peptidase</fullName>
    </submittedName>
</protein>
<dbReference type="PANTHER" id="PTHR43806">
    <property type="entry name" value="PEPTIDASE S8"/>
    <property type="match status" value="1"/>
</dbReference>
<comment type="caution">
    <text evidence="8">The sequence shown here is derived from an EMBL/GenBank/DDBJ whole genome shotgun (WGS) entry which is preliminary data.</text>
</comment>
<evidence type="ECO:0000256" key="5">
    <source>
        <dbReference type="PROSITE-ProRule" id="PRU01240"/>
    </source>
</evidence>
<dbReference type="PANTHER" id="PTHR43806:SF11">
    <property type="entry name" value="CEREVISIN-RELATED"/>
    <property type="match status" value="1"/>
</dbReference>
<evidence type="ECO:0000313" key="9">
    <source>
        <dbReference type="Proteomes" id="UP001373496"/>
    </source>
</evidence>
<feature type="signal peptide" evidence="6">
    <location>
        <begin position="1"/>
        <end position="33"/>
    </location>
</feature>
<evidence type="ECO:0000256" key="3">
    <source>
        <dbReference type="ARBA" id="ARBA00022801"/>
    </source>
</evidence>
<dbReference type="InterPro" id="IPR015500">
    <property type="entry name" value="Peptidase_S8_subtilisin-rel"/>
</dbReference>
<feature type="active site" description="Charge relay system" evidence="5">
    <location>
        <position position="313"/>
    </location>
</feature>
<organism evidence="8 9">
    <name type="scientific">Klenkia terrae</name>
    <dbReference type="NCBI Taxonomy" id="1052259"/>
    <lineage>
        <taxon>Bacteria</taxon>
        <taxon>Bacillati</taxon>
        <taxon>Actinomycetota</taxon>
        <taxon>Actinomycetes</taxon>
        <taxon>Geodermatophilales</taxon>
        <taxon>Geodermatophilaceae</taxon>
        <taxon>Klenkia</taxon>
    </lineage>
</organism>
<feature type="active site" description="Charge relay system" evidence="5">
    <location>
        <position position="78"/>
    </location>
</feature>
<proteinExistence type="inferred from homology"/>
<keyword evidence="9" id="KW-1185">Reference proteome</keyword>
<sequence>MATRARWAGARLSAVVAASAVLVGSVGLTSAHAAVSPTLGYDAQADKGSLYNIAGVVGALDAYRLGITGRGVGVALIDTGVTRVAGLNSGNVVNGPDLSFDSQDPATSNVDGFGHGTHLASIIAGRTAVGTPASYTDPARFTGIAPDANLVNVKVGSANGDVDVSQVIAGINWVVEHRRDEGLNIRVINLSYGTDSVQPSQVDPLAYAVEQAWLNGIVVVVAGGNEGDSTTNLANPASDPHVLAVGAMDSAGTVATADDTVPSWSTDGTDARHVDVTAPGVSVLGLRSPASAADTQNPGARVGTQFLRGSGTSQAAAVVSGEAALLLQAMPNLTPDQVKQILMGSASGLNNVSARMEGSGTTDLRQALRSVPRTVVDPAPWGTGTGSLEASRGSFHIVVGDGTAEETTLLGEVDVFGRAWNAVQWARDTQKGKTWRDGAWMGNTLTARGWTNTGEAHKSWPTATWTSAGAVLADGEWAGRMWRDGEWAGRMWRDSAWSGRMWRSGGFSSAGWF</sequence>
<keyword evidence="6" id="KW-0732">Signal</keyword>
<name>A0ABU8E856_9ACTN</name>
<gene>
    <name evidence="8" type="ORF">UXQ13_10115</name>
</gene>
<keyword evidence="3 5" id="KW-0378">Hydrolase</keyword>
<dbReference type="Gene3D" id="3.40.50.200">
    <property type="entry name" value="Peptidase S8/S53 domain"/>
    <property type="match status" value="1"/>
</dbReference>
<feature type="chain" id="PRO_5047456705" evidence="6">
    <location>
        <begin position="34"/>
        <end position="513"/>
    </location>
</feature>